<evidence type="ECO:0000313" key="3">
    <source>
        <dbReference type="Proteomes" id="UP000269396"/>
    </source>
</evidence>
<proteinExistence type="predicted"/>
<feature type="compositionally biased region" description="Acidic residues" evidence="1">
    <location>
        <begin position="45"/>
        <end position="61"/>
    </location>
</feature>
<feature type="region of interest" description="Disordered" evidence="1">
    <location>
        <begin position="1"/>
        <end position="107"/>
    </location>
</feature>
<accession>A0A183PFD6</accession>
<keyword evidence="3" id="KW-1185">Reference proteome</keyword>
<sequence length="153" mass="16932">MLHRPTLMPASMKSSSKFNLSTNSKHSSQSSKMESPELFQLLNCGDDDDEIVIVEPTDPDEDRMKQEDATFDDVLKKEQEDYAEEDYNGNDGDMNSNDSHMKGESHNPVSNIKVDEAIGNGTPVTVTTDSIKPIGILPLNDVIHNLLTCTPHV</sequence>
<reference evidence="2 3" key="1">
    <citation type="submission" date="2018-11" db="EMBL/GenBank/DDBJ databases">
        <authorList>
            <consortium name="Pathogen Informatics"/>
        </authorList>
    </citation>
    <scope>NUCLEOTIDE SEQUENCE [LARGE SCALE GENOMIC DNA]</scope>
    <source>
        <strain>Denwood</strain>
        <strain evidence="3">Zambia</strain>
    </source>
</reference>
<name>A0A183PFD6_9TREM</name>
<feature type="non-terminal residue" evidence="2">
    <location>
        <position position="153"/>
    </location>
</feature>
<evidence type="ECO:0000256" key="1">
    <source>
        <dbReference type="SAM" id="MobiDB-lite"/>
    </source>
</evidence>
<dbReference type="EMBL" id="UZAL01033120">
    <property type="protein sequence ID" value="VDP62665.1"/>
    <property type="molecule type" value="Genomic_DNA"/>
</dbReference>
<gene>
    <name evidence="2" type="ORF">SMTD_LOCUS13072</name>
</gene>
<feature type="compositionally biased region" description="Low complexity" evidence="1">
    <location>
        <begin position="89"/>
        <end position="98"/>
    </location>
</feature>
<organism evidence="2 3">
    <name type="scientific">Schistosoma mattheei</name>
    <dbReference type="NCBI Taxonomy" id="31246"/>
    <lineage>
        <taxon>Eukaryota</taxon>
        <taxon>Metazoa</taxon>
        <taxon>Spiralia</taxon>
        <taxon>Lophotrochozoa</taxon>
        <taxon>Platyhelminthes</taxon>
        <taxon>Trematoda</taxon>
        <taxon>Digenea</taxon>
        <taxon>Strigeidida</taxon>
        <taxon>Schistosomatoidea</taxon>
        <taxon>Schistosomatidae</taxon>
        <taxon>Schistosoma</taxon>
    </lineage>
</organism>
<dbReference type="Proteomes" id="UP000269396">
    <property type="component" value="Unassembled WGS sequence"/>
</dbReference>
<protein>
    <submittedName>
        <fullName evidence="2">Uncharacterized protein</fullName>
    </submittedName>
</protein>
<feature type="compositionally biased region" description="Low complexity" evidence="1">
    <location>
        <begin position="21"/>
        <end position="33"/>
    </location>
</feature>
<dbReference type="AlphaFoldDB" id="A0A183PFD6"/>
<feature type="compositionally biased region" description="Basic and acidic residues" evidence="1">
    <location>
        <begin position="62"/>
        <end position="80"/>
    </location>
</feature>
<evidence type="ECO:0000313" key="2">
    <source>
        <dbReference type="EMBL" id="VDP62665.1"/>
    </source>
</evidence>